<sequence>MPIAVHDEAFVKTGTTKSLSRLIGLVKEFHIIRDVDVILPPAVVETPEAQE</sequence>
<gene>
    <name evidence="1" type="ORF">KIPB_010585</name>
</gene>
<evidence type="ECO:0000313" key="1">
    <source>
        <dbReference type="EMBL" id="GCA63550.1"/>
    </source>
</evidence>
<keyword evidence="2" id="KW-1185">Reference proteome</keyword>
<reference evidence="1 2" key="1">
    <citation type="journal article" date="2018" name="PLoS ONE">
        <title>The draft genome of Kipferlia bialata reveals reductive genome evolution in fornicate parasites.</title>
        <authorList>
            <person name="Tanifuji G."/>
            <person name="Takabayashi S."/>
            <person name="Kume K."/>
            <person name="Takagi M."/>
            <person name="Nakayama T."/>
            <person name="Kamikawa R."/>
            <person name="Inagaki Y."/>
            <person name="Hashimoto T."/>
        </authorList>
    </citation>
    <scope>NUCLEOTIDE SEQUENCE [LARGE SCALE GENOMIC DNA]</scope>
    <source>
        <strain evidence="1">NY0173</strain>
    </source>
</reference>
<evidence type="ECO:0000313" key="2">
    <source>
        <dbReference type="Proteomes" id="UP000265618"/>
    </source>
</evidence>
<proteinExistence type="predicted"/>
<dbReference type="EMBL" id="BDIP01003993">
    <property type="protein sequence ID" value="GCA63550.1"/>
    <property type="molecule type" value="Genomic_DNA"/>
</dbReference>
<dbReference type="AlphaFoldDB" id="A0A391NS91"/>
<organism evidence="1 2">
    <name type="scientific">Kipferlia bialata</name>
    <dbReference type="NCBI Taxonomy" id="797122"/>
    <lineage>
        <taxon>Eukaryota</taxon>
        <taxon>Metamonada</taxon>
        <taxon>Carpediemonas-like organisms</taxon>
        <taxon>Kipferlia</taxon>
    </lineage>
</organism>
<name>A0A391NS91_9EUKA</name>
<dbReference type="Proteomes" id="UP000265618">
    <property type="component" value="Unassembled WGS sequence"/>
</dbReference>
<feature type="non-terminal residue" evidence="1">
    <location>
        <position position="51"/>
    </location>
</feature>
<protein>
    <submittedName>
        <fullName evidence="1">Uncharacterized protein</fullName>
    </submittedName>
</protein>
<comment type="caution">
    <text evidence="1">The sequence shown here is derived from an EMBL/GenBank/DDBJ whole genome shotgun (WGS) entry which is preliminary data.</text>
</comment>
<accession>A0A391NS91</accession>